<name>A0AAD2CHM5_9STRA</name>
<sequence>MALNNRGGGPDLLSKFLQPNQNVNLEIAVAKEDDDVSRLSFNDNMSYICDLAMQKKNRKAMIEQEAFEETQELYEVAIGAGAEKTRELFKEIFTLVEAELLESYKEKDKLLEQRLEAAVIAEKERVMASAEPGPGQRQVAQIDTKIQKEETKILKKKIKKLRNMVKDIMKDKDAMKDEKKSKQLKRLQKKHDNLVNELEKMKSDSDTVTLGQSSTSLDLGSALGALGKGDDSDGEGEQRLKKKKTKPKRSKSTQSTDSGKIPKPDRVGRSKSDKPKSSKKKGRSRSKGPRPRSASPKGLAPIDEGSVKSEKKKKTIPRNTSKDSLKSSGKDSLKSSGTAETGRTTYTFKDFKKGRVDADVVNMSNWDEYLSESEFEKAFEMSRANFNALPHFKQTALKRELKSW</sequence>
<evidence type="ECO:0000259" key="2">
    <source>
        <dbReference type="PROSITE" id="PS51089"/>
    </source>
</evidence>
<evidence type="ECO:0000313" key="4">
    <source>
        <dbReference type="Proteomes" id="UP001295423"/>
    </source>
</evidence>
<feature type="compositionally biased region" description="Basic residues" evidence="1">
    <location>
        <begin position="240"/>
        <end position="251"/>
    </location>
</feature>
<feature type="compositionally biased region" description="Basic and acidic residues" evidence="1">
    <location>
        <begin position="228"/>
        <end position="239"/>
    </location>
</feature>
<dbReference type="Proteomes" id="UP001295423">
    <property type="component" value="Unassembled WGS sequence"/>
</dbReference>
<evidence type="ECO:0000313" key="3">
    <source>
        <dbReference type="EMBL" id="CAJ1934535.1"/>
    </source>
</evidence>
<dbReference type="GO" id="GO:0003779">
    <property type="term" value="F:actin binding"/>
    <property type="evidence" value="ECO:0007669"/>
    <property type="project" value="InterPro"/>
</dbReference>
<dbReference type="PROSITE" id="PS51089">
    <property type="entry name" value="HP"/>
    <property type="match status" value="1"/>
</dbReference>
<dbReference type="Pfam" id="PF02209">
    <property type="entry name" value="VHP"/>
    <property type="match status" value="1"/>
</dbReference>
<protein>
    <recommendedName>
        <fullName evidence="2">HP domain-containing protein</fullName>
    </recommendedName>
</protein>
<reference evidence="3" key="1">
    <citation type="submission" date="2023-08" db="EMBL/GenBank/DDBJ databases">
        <authorList>
            <person name="Audoor S."/>
            <person name="Bilcke G."/>
        </authorList>
    </citation>
    <scope>NUCLEOTIDE SEQUENCE</scope>
</reference>
<keyword evidence="4" id="KW-1185">Reference proteome</keyword>
<feature type="compositionally biased region" description="Basic and acidic residues" evidence="1">
    <location>
        <begin position="320"/>
        <end position="333"/>
    </location>
</feature>
<proteinExistence type="predicted"/>
<dbReference type="AlphaFoldDB" id="A0AAD2CHM5"/>
<feature type="compositionally biased region" description="Basic and acidic residues" evidence="1">
    <location>
        <begin position="190"/>
        <end position="205"/>
    </location>
</feature>
<dbReference type="SMART" id="SM00153">
    <property type="entry name" value="VHP"/>
    <property type="match status" value="1"/>
</dbReference>
<dbReference type="InterPro" id="IPR003128">
    <property type="entry name" value="Villin_headpiece"/>
</dbReference>
<feature type="compositionally biased region" description="Basic and acidic residues" evidence="1">
    <location>
        <begin position="169"/>
        <end position="181"/>
    </location>
</feature>
<dbReference type="Gene3D" id="1.10.950.10">
    <property type="entry name" value="Villin headpiece domain"/>
    <property type="match status" value="1"/>
</dbReference>
<dbReference type="GO" id="GO:0007010">
    <property type="term" value="P:cytoskeleton organization"/>
    <property type="evidence" value="ECO:0007669"/>
    <property type="project" value="InterPro"/>
</dbReference>
<feature type="compositionally biased region" description="Low complexity" evidence="1">
    <location>
        <begin position="213"/>
        <end position="225"/>
    </location>
</feature>
<accession>A0AAD2CHM5</accession>
<feature type="compositionally biased region" description="Basic and acidic residues" evidence="1">
    <location>
        <begin position="260"/>
        <end position="276"/>
    </location>
</feature>
<feature type="region of interest" description="Disordered" evidence="1">
    <location>
        <begin position="169"/>
        <end position="346"/>
    </location>
</feature>
<gene>
    <name evidence="3" type="ORF">CYCCA115_LOCUS3875</name>
</gene>
<dbReference type="SUPFAM" id="SSF47050">
    <property type="entry name" value="VHP, Villin headpiece domain"/>
    <property type="match status" value="1"/>
</dbReference>
<organism evidence="3 4">
    <name type="scientific">Cylindrotheca closterium</name>
    <dbReference type="NCBI Taxonomy" id="2856"/>
    <lineage>
        <taxon>Eukaryota</taxon>
        <taxon>Sar</taxon>
        <taxon>Stramenopiles</taxon>
        <taxon>Ochrophyta</taxon>
        <taxon>Bacillariophyta</taxon>
        <taxon>Bacillariophyceae</taxon>
        <taxon>Bacillariophycidae</taxon>
        <taxon>Bacillariales</taxon>
        <taxon>Bacillariaceae</taxon>
        <taxon>Cylindrotheca</taxon>
    </lineage>
</organism>
<dbReference type="InterPro" id="IPR036886">
    <property type="entry name" value="Villin_headpiece_dom_sf"/>
</dbReference>
<feature type="compositionally biased region" description="Basic residues" evidence="1">
    <location>
        <begin position="277"/>
        <end position="290"/>
    </location>
</feature>
<evidence type="ECO:0000256" key="1">
    <source>
        <dbReference type="SAM" id="MobiDB-lite"/>
    </source>
</evidence>
<feature type="domain" description="HP" evidence="2">
    <location>
        <begin position="340"/>
        <end position="404"/>
    </location>
</feature>
<dbReference type="EMBL" id="CAKOGP040000335">
    <property type="protein sequence ID" value="CAJ1934535.1"/>
    <property type="molecule type" value="Genomic_DNA"/>
</dbReference>
<comment type="caution">
    <text evidence="3">The sequence shown here is derived from an EMBL/GenBank/DDBJ whole genome shotgun (WGS) entry which is preliminary data.</text>
</comment>